<dbReference type="InParanoid" id="M4BJ13"/>
<keyword evidence="2" id="KW-1185">Reference proteome</keyword>
<reference evidence="2" key="1">
    <citation type="journal article" date="2010" name="Science">
        <title>Signatures of adaptation to obligate biotrophy in the Hyaloperonospora arabidopsidis genome.</title>
        <authorList>
            <person name="Baxter L."/>
            <person name="Tripathy S."/>
            <person name="Ishaque N."/>
            <person name="Boot N."/>
            <person name="Cabral A."/>
            <person name="Kemen E."/>
            <person name="Thines M."/>
            <person name="Ah-Fong A."/>
            <person name="Anderson R."/>
            <person name="Badejoko W."/>
            <person name="Bittner-Eddy P."/>
            <person name="Boore J.L."/>
            <person name="Chibucos M.C."/>
            <person name="Coates M."/>
            <person name="Dehal P."/>
            <person name="Delehaunty K."/>
            <person name="Dong S."/>
            <person name="Downton P."/>
            <person name="Dumas B."/>
            <person name="Fabro G."/>
            <person name="Fronick C."/>
            <person name="Fuerstenberg S.I."/>
            <person name="Fulton L."/>
            <person name="Gaulin E."/>
            <person name="Govers F."/>
            <person name="Hughes L."/>
            <person name="Humphray S."/>
            <person name="Jiang R.H."/>
            <person name="Judelson H."/>
            <person name="Kamoun S."/>
            <person name="Kyung K."/>
            <person name="Meijer H."/>
            <person name="Minx P."/>
            <person name="Morris P."/>
            <person name="Nelson J."/>
            <person name="Phuntumart V."/>
            <person name="Qutob D."/>
            <person name="Rehmany A."/>
            <person name="Rougon-Cardoso A."/>
            <person name="Ryden P."/>
            <person name="Torto-Alalibo T."/>
            <person name="Studholme D."/>
            <person name="Wang Y."/>
            <person name="Win J."/>
            <person name="Wood J."/>
            <person name="Clifton S.W."/>
            <person name="Rogers J."/>
            <person name="Van den Ackerveken G."/>
            <person name="Jones J.D."/>
            <person name="McDowell J.M."/>
            <person name="Beynon J."/>
            <person name="Tyler B.M."/>
        </authorList>
    </citation>
    <scope>NUCLEOTIDE SEQUENCE [LARGE SCALE GENOMIC DNA]</scope>
    <source>
        <strain evidence="2">Emoy2</strain>
    </source>
</reference>
<dbReference type="HOGENOM" id="CLU_2417889_0_0_1"/>
<accession>M4BJ13</accession>
<dbReference type="EMBL" id="JH598312">
    <property type="status" value="NOT_ANNOTATED_CDS"/>
    <property type="molecule type" value="Genomic_DNA"/>
</dbReference>
<name>M4BJ13_HYAAE</name>
<proteinExistence type="predicted"/>
<dbReference type="VEuPathDB" id="FungiDB:HpaG806390"/>
<sequence>MDRAIVELREDLEHERDRSYALKDLVRKNRKDRESGRAKDRADYALAQLEVERDVRSLGDELATALQAISRWNEEVSSLRDRLIAWSSNARI</sequence>
<protein>
    <submittedName>
        <fullName evidence="1">Uncharacterized protein</fullName>
    </submittedName>
</protein>
<reference evidence="1" key="2">
    <citation type="submission" date="2015-06" db="UniProtKB">
        <authorList>
            <consortium name="EnsemblProtists"/>
        </authorList>
    </citation>
    <scope>IDENTIFICATION</scope>
    <source>
        <strain evidence="1">Emoy2</strain>
    </source>
</reference>
<dbReference type="AlphaFoldDB" id="M4BJ13"/>
<organism evidence="1 2">
    <name type="scientific">Hyaloperonospora arabidopsidis (strain Emoy2)</name>
    <name type="common">Downy mildew agent</name>
    <name type="synonym">Peronospora arabidopsidis</name>
    <dbReference type="NCBI Taxonomy" id="559515"/>
    <lineage>
        <taxon>Eukaryota</taxon>
        <taxon>Sar</taxon>
        <taxon>Stramenopiles</taxon>
        <taxon>Oomycota</taxon>
        <taxon>Peronosporomycetes</taxon>
        <taxon>Peronosporales</taxon>
        <taxon>Peronosporaceae</taxon>
        <taxon>Hyaloperonospora</taxon>
    </lineage>
</organism>
<evidence type="ECO:0000313" key="1">
    <source>
        <dbReference type="EnsemblProtists" id="HpaP806390"/>
    </source>
</evidence>
<dbReference type="EnsemblProtists" id="HpaT806390">
    <property type="protein sequence ID" value="HpaP806390"/>
    <property type="gene ID" value="HpaG806390"/>
</dbReference>
<evidence type="ECO:0000313" key="2">
    <source>
        <dbReference type="Proteomes" id="UP000011713"/>
    </source>
</evidence>
<dbReference type="Proteomes" id="UP000011713">
    <property type="component" value="Unassembled WGS sequence"/>
</dbReference>